<dbReference type="PANTHER" id="PTHR12631:SF10">
    <property type="entry name" value="BETA-XYLOSIDASE-LIKE PROTEIN-RELATED"/>
    <property type="match status" value="1"/>
</dbReference>
<dbReference type="InterPro" id="IPR051923">
    <property type="entry name" value="Glycosyl_Hydrolase_39"/>
</dbReference>
<keyword evidence="3" id="KW-1185">Reference proteome</keyword>
<dbReference type="Proteomes" id="UP000642829">
    <property type="component" value="Unassembled WGS sequence"/>
</dbReference>
<dbReference type="Gene3D" id="3.20.20.80">
    <property type="entry name" value="Glycosidases"/>
    <property type="match status" value="1"/>
</dbReference>
<dbReference type="AlphaFoldDB" id="A0A8J3DFD4"/>
<reference evidence="2" key="1">
    <citation type="journal article" date="2014" name="Int. J. Syst. Evol. Microbiol.">
        <title>Complete genome sequence of Corynebacterium casei LMG S-19264T (=DSM 44701T), isolated from a smear-ripened cheese.</title>
        <authorList>
            <consortium name="US DOE Joint Genome Institute (JGI-PGF)"/>
            <person name="Walter F."/>
            <person name="Albersmeier A."/>
            <person name="Kalinowski J."/>
            <person name="Ruckert C."/>
        </authorList>
    </citation>
    <scope>NUCLEOTIDE SEQUENCE</scope>
    <source>
        <strain evidence="2">KCTC 12870</strain>
    </source>
</reference>
<dbReference type="GO" id="GO:0004553">
    <property type="term" value="F:hydrolase activity, hydrolyzing O-glycosyl compounds"/>
    <property type="evidence" value="ECO:0007669"/>
    <property type="project" value="TreeGrafter"/>
</dbReference>
<comment type="caution">
    <text evidence="2">The sequence shown here is derived from an EMBL/GenBank/DDBJ whole genome shotgun (WGS) entry which is preliminary data.</text>
</comment>
<evidence type="ECO:0000256" key="1">
    <source>
        <dbReference type="SAM" id="SignalP"/>
    </source>
</evidence>
<sequence length="1028" mass="112461">MHKHLFTCALALLGTNAMHASIVLQQDFSTFTSVGSYVHITAPNSGEFNDISAEADGGNWSITYGQLKIDRAGSYASTNGAGFMRWTDLDGAPSKLHVAVDFGATLDSYQNNSLSIEIGKFTAFSDYNNWPTSNDIFLQFNVDGAGSDLMRFESNSVSSSTYASDGSLYHLEFFLNKSGSSTTYTGPDGTVKTLDDSKYAFWVGTTCVHDNLTANNGANSTLSDFRVRFSTGESGTWFFDNLVIKDTLPPTLPTTSAKLVITPDMLLNELASGDAGLLFDEQTLAGDPLNSPPGGLPVTKFAPPLGASAAWKYPLNTVIDLGAPHVITDIALHDSNGISDVTVSAGTPFDWDVLFTDPQSSFNQWKLHSVSVVTRYLQVSIASSAAAPNELVIYGYPLDYPDPAPTPTSHVRPEIDKFMGVNTFYGEPLHRQEAFGCLREYHDWAWDEGHTQTTYPGYPDNENGFDPAWTGNKNDKFYSDLAFLGLTVCPDIQGNVLWLTGNDGSLLNNKPIPIGSGRDPVDPASYIEHADHLFQHVARYGMVSVSDSLLKLRSDNERLSGLGLLDYYENWNEPDKWWKGRDGYFTPYEYAAMSSADADGHMGTMGSTVGIRNADPGALLVMAGITSPSVDYIKAMKFWCDYNRAGDFPWDVINVHHYCNDGGGQFSGGSGISPEEGNLREHMELIREYRDQYLPGVEVWISEFGYDTNPGSSQHAPIIGAFSAEEVQAQWLVRSYLELAAAGVDRAFAYHLVDFGSSSGLYTTSGMLKRKADNYETKISWWYLYSLKNRLKGLRFESEQASGNSDVKIYRFQDDQDEVKAYAVWCPTSDETTVSSYSLAVPSGISTASLVTLTDGDPDGVKSGLTITGDTVSIDVSERPVFVLLDHTDPDFELTEKLTLTTAMVTNESGYGDAEMLVDEQTLAGDPREEGGAGSPTTIWAPGSGTASAYIDLGSVKSLDRIFIRDMNGIGDLTISTGTPGSWTVLKVDELERFESWKMHVVDLDTRYLRFTRADGQANFSEVVLYGK</sequence>
<dbReference type="PANTHER" id="PTHR12631">
    <property type="entry name" value="ALPHA-L-IDURONIDASE"/>
    <property type="match status" value="1"/>
</dbReference>
<feature type="chain" id="PRO_5035265457" description="Asl1-like glycosyl hydrolase catalytic domain-containing protein" evidence="1">
    <location>
        <begin position="21"/>
        <end position="1028"/>
    </location>
</feature>
<feature type="signal peptide" evidence="1">
    <location>
        <begin position="1"/>
        <end position="20"/>
    </location>
</feature>
<organism evidence="2 3">
    <name type="scientific">Cerasicoccus arenae</name>
    <dbReference type="NCBI Taxonomy" id="424488"/>
    <lineage>
        <taxon>Bacteria</taxon>
        <taxon>Pseudomonadati</taxon>
        <taxon>Verrucomicrobiota</taxon>
        <taxon>Opitutia</taxon>
        <taxon>Puniceicoccales</taxon>
        <taxon>Cerasicoccaceae</taxon>
        <taxon>Cerasicoccus</taxon>
    </lineage>
</organism>
<gene>
    <name evidence="2" type="ORF">GCM10007047_06100</name>
</gene>
<proteinExistence type="predicted"/>
<reference evidence="2" key="2">
    <citation type="submission" date="2020-09" db="EMBL/GenBank/DDBJ databases">
        <authorList>
            <person name="Sun Q."/>
            <person name="Kim S."/>
        </authorList>
    </citation>
    <scope>NUCLEOTIDE SEQUENCE</scope>
    <source>
        <strain evidence="2">KCTC 12870</strain>
    </source>
</reference>
<evidence type="ECO:0000313" key="3">
    <source>
        <dbReference type="Proteomes" id="UP000642829"/>
    </source>
</evidence>
<evidence type="ECO:0000313" key="2">
    <source>
        <dbReference type="EMBL" id="GHB93430.1"/>
    </source>
</evidence>
<evidence type="ECO:0008006" key="4">
    <source>
        <dbReference type="Google" id="ProtNLM"/>
    </source>
</evidence>
<dbReference type="RefSeq" id="WP_189511739.1">
    <property type="nucleotide sequence ID" value="NZ_BMXG01000003.1"/>
</dbReference>
<name>A0A8J3DFD4_9BACT</name>
<keyword evidence="1" id="KW-0732">Signal</keyword>
<dbReference type="EMBL" id="BMXG01000003">
    <property type="protein sequence ID" value="GHB93430.1"/>
    <property type="molecule type" value="Genomic_DNA"/>
</dbReference>
<protein>
    <recommendedName>
        <fullName evidence="4">Asl1-like glycosyl hydrolase catalytic domain-containing protein</fullName>
    </recommendedName>
</protein>
<dbReference type="InterPro" id="IPR017853">
    <property type="entry name" value="GH"/>
</dbReference>
<accession>A0A8J3DFD4</accession>
<dbReference type="SUPFAM" id="SSF51445">
    <property type="entry name" value="(Trans)glycosidases"/>
    <property type="match status" value="1"/>
</dbReference>